<feature type="transmembrane region" description="Helical" evidence="7">
    <location>
        <begin position="83"/>
        <end position="103"/>
    </location>
</feature>
<keyword evidence="4" id="KW-0460">Magnesium</keyword>
<dbReference type="InterPro" id="IPR032630">
    <property type="entry name" value="P_typ_ATPase_c"/>
</dbReference>
<accession>A0A815X1R0</accession>
<keyword evidence="12" id="KW-1185">Reference proteome</keyword>
<feature type="non-terminal residue" evidence="9">
    <location>
        <position position="296"/>
    </location>
</feature>
<evidence type="ECO:0000256" key="3">
    <source>
        <dbReference type="ARBA" id="ARBA00022723"/>
    </source>
</evidence>
<dbReference type="GO" id="GO:0005524">
    <property type="term" value="F:ATP binding"/>
    <property type="evidence" value="ECO:0007669"/>
    <property type="project" value="InterPro"/>
</dbReference>
<dbReference type="AlphaFoldDB" id="A0A815X1R0"/>
<sequence>VSPKQKAEVVELIKRSTDDITLAVGDGANDVGMIQTAHVGVGIMGREGVQAACASDYTIGQFRFLTKLLFVHGVWSYRRLCKVLLYSFYKNICLYVMELWFAFHNGFSGQILFERWTIAIYNVLFTAAPPMALGLLDRCCSAETMMRFPAMYKMSQNRSDFNIKVFWTWCLNAVYHSIILYFMSYAMLRHDVAYSNGQVGDYLLLGNMIYTYVIFVVCLKAGLESDSWTFLTHIAIWGSIASWFLFFIIYSNIWPTIPLAPEMRGMAKYVFSSLYFWLGLLLIPITALLADFIYNW</sequence>
<keyword evidence="3" id="KW-0479">Metal-binding</keyword>
<dbReference type="GO" id="GO:0005802">
    <property type="term" value="C:trans-Golgi network"/>
    <property type="evidence" value="ECO:0007669"/>
    <property type="project" value="TreeGrafter"/>
</dbReference>
<dbReference type="SUPFAM" id="SSF81665">
    <property type="entry name" value="Calcium ATPase, transmembrane domain M"/>
    <property type="match status" value="1"/>
</dbReference>
<dbReference type="SUPFAM" id="SSF56784">
    <property type="entry name" value="HAD-like"/>
    <property type="match status" value="1"/>
</dbReference>
<gene>
    <name evidence="10" type="ORF">JXQ802_LOCUS57846</name>
    <name evidence="9" type="ORF">PYM288_LOCUS41241</name>
</gene>
<evidence type="ECO:0000259" key="8">
    <source>
        <dbReference type="Pfam" id="PF16212"/>
    </source>
</evidence>
<dbReference type="InterPro" id="IPR001757">
    <property type="entry name" value="P_typ_ATPase"/>
</dbReference>
<evidence type="ECO:0000313" key="12">
    <source>
        <dbReference type="Proteomes" id="UP000663870"/>
    </source>
</evidence>
<evidence type="ECO:0000313" key="10">
    <source>
        <dbReference type="EMBL" id="CAF1672654.1"/>
    </source>
</evidence>
<feature type="domain" description="P-type ATPase C-terminal" evidence="8">
    <location>
        <begin position="52"/>
        <end position="295"/>
    </location>
</feature>
<proteinExistence type="predicted"/>
<evidence type="ECO:0000313" key="9">
    <source>
        <dbReference type="EMBL" id="CAF1549399.1"/>
    </source>
</evidence>
<feature type="transmembrane region" description="Helical" evidence="7">
    <location>
        <begin position="274"/>
        <end position="294"/>
    </location>
</feature>
<dbReference type="GO" id="GO:0045332">
    <property type="term" value="P:phospholipid translocation"/>
    <property type="evidence" value="ECO:0007669"/>
    <property type="project" value="TreeGrafter"/>
</dbReference>
<dbReference type="PANTHER" id="PTHR24092:SF150">
    <property type="entry name" value="PHOSPHOLIPID-TRANSPORTING ATPASE"/>
    <property type="match status" value="1"/>
</dbReference>
<dbReference type="Gene3D" id="3.40.50.1000">
    <property type="entry name" value="HAD superfamily/HAD-like"/>
    <property type="match status" value="1"/>
</dbReference>
<evidence type="ECO:0000256" key="5">
    <source>
        <dbReference type="ARBA" id="ARBA00022989"/>
    </source>
</evidence>
<protein>
    <recommendedName>
        <fullName evidence="8">P-type ATPase C-terminal domain-containing protein</fullName>
    </recommendedName>
</protein>
<dbReference type="PANTHER" id="PTHR24092">
    <property type="entry name" value="PROBABLE PHOSPHOLIPID-TRANSPORTING ATPASE"/>
    <property type="match status" value="1"/>
</dbReference>
<comment type="caution">
    <text evidence="9">The sequence shown here is derived from an EMBL/GenBank/DDBJ whole genome shotgun (WGS) entry which is preliminary data.</text>
</comment>
<reference evidence="9" key="1">
    <citation type="submission" date="2021-02" db="EMBL/GenBank/DDBJ databases">
        <authorList>
            <person name="Nowell W R."/>
        </authorList>
    </citation>
    <scope>NUCLEOTIDE SEQUENCE</scope>
</reference>
<dbReference type="InterPro" id="IPR023214">
    <property type="entry name" value="HAD_sf"/>
</dbReference>
<dbReference type="EMBL" id="CAJNOL010015715">
    <property type="protein sequence ID" value="CAF1672654.1"/>
    <property type="molecule type" value="Genomic_DNA"/>
</dbReference>
<feature type="transmembrane region" description="Helical" evidence="7">
    <location>
        <begin position="234"/>
        <end position="254"/>
    </location>
</feature>
<feature type="transmembrane region" description="Helical" evidence="7">
    <location>
        <begin position="202"/>
        <end position="222"/>
    </location>
</feature>
<feature type="transmembrane region" description="Helical" evidence="7">
    <location>
        <begin position="118"/>
        <end position="140"/>
    </location>
</feature>
<dbReference type="GO" id="GO:0140326">
    <property type="term" value="F:ATPase-coupled intramembrane lipid transporter activity"/>
    <property type="evidence" value="ECO:0007669"/>
    <property type="project" value="TreeGrafter"/>
</dbReference>
<evidence type="ECO:0000313" key="11">
    <source>
        <dbReference type="Proteomes" id="UP000663854"/>
    </source>
</evidence>
<feature type="transmembrane region" description="Helical" evidence="7">
    <location>
        <begin position="161"/>
        <end position="182"/>
    </location>
</feature>
<comment type="subcellular location">
    <subcellularLocation>
        <location evidence="1">Membrane</location>
        <topology evidence="1">Multi-pass membrane protein</topology>
    </subcellularLocation>
</comment>
<dbReference type="InterPro" id="IPR023298">
    <property type="entry name" value="ATPase_P-typ_TM_dom_sf"/>
</dbReference>
<dbReference type="GO" id="GO:0005886">
    <property type="term" value="C:plasma membrane"/>
    <property type="evidence" value="ECO:0007669"/>
    <property type="project" value="TreeGrafter"/>
</dbReference>
<keyword evidence="2 7" id="KW-0812">Transmembrane</keyword>
<organism evidence="9 11">
    <name type="scientific">Rotaria sordida</name>
    <dbReference type="NCBI Taxonomy" id="392033"/>
    <lineage>
        <taxon>Eukaryota</taxon>
        <taxon>Metazoa</taxon>
        <taxon>Spiralia</taxon>
        <taxon>Gnathifera</taxon>
        <taxon>Rotifera</taxon>
        <taxon>Eurotatoria</taxon>
        <taxon>Bdelloidea</taxon>
        <taxon>Philodinida</taxon>
        <taxon>Philodinidae</taxon>
        <taxon>Rotaria</taxon>
    </lineage>
</organism>
<dbReference type="GO" id="GO:0016887">
    <property type="term" value="F:ATP hydrolysis activity"/>
    <property type="evidence" value="ECO:0007669"/>
    <property type="project" value="InterPro"/>
</dbReference>
<evidence type="ECO:0000256" key="2">
    <source>
        <dbReference type="ARBA" id="ARBA00022692"/>
    </source>
</evidence>
<dbReference type="EMBL" id="CAJNOH010013819">
    <property type="protein sequence ID" value="CAF1549399.1"/>
    <property type="molecule type" value="Genomic_DNA"/>
</dbReference>
<dbReference type="Pfam" id="PF16212">
    <property type="entry name" value="PhoLip_ATPase_C"/>
    <property type="match status" value="1"/>
</dbReference>
<keyword evidence="6 7" id="KW-0472">Membrane</keyword>
<dbReference type="Proteomes" id="UP000663870">
    <property type="component" value="Unassembled WGS sequence"/>
</dbReference>
<dbReference type="NCBIfam" id="TIGR01494">
    <property type="entry name" value="ATPase_P-type"/>
    <property type="match status" value="1"/>
</dbReference>
<evidence type="ECO:0000256" key="6">
    <source>
        <dbReference type="ARBA" id="ARBA00023136"/>
    </source>
</evidence>
<name>A0A815X1R0_9BILA</name>
<dbReference type="Proteomes" id="UP000663854">
    <property type="component" value="Unassembled WGS sequence"/>
</dbReference>
<evidence type="ECO:0000256" key="1">
    <source>
        <dbReference type="ARBA" id="ARBA00004141"/>
    </source>
</evidence>
<evidence type="ECO:0000256" key="7">
    <source>
        <dbReference type="SAM" id="Phobius"/>
    </source>
</evidence>
<keyword evidence="5 7" id="KW-1133">Transmembrane helix</keyword>
<dbReference type="InterPro" id="IPR036412">
    <property type="entry name" value="HAD-like_sf"/>
</dbReference>
<evidence type="ECO:0000256" key="4">
    <source>
        <dbReference type="ARBA" id="ARBA00022842"/>
    </source>
</evidence>
<dbReference type="GO" id="GO:0046872">
    <property type="term" value="F:metal ion binding"/>
    <property type="evidence" value="ECO:0007669"/>
    <property type="project" value="UniProtKB-KW"/>
</dbReference>